<dbReference type="GeneID" id="37029067"/>
<evidence type="ECO:0000256" key="1">
    <source>
        <dbReference type="ARBA" id="ARBA00004123"/>
    </source>
</evidence>
<dbReference type="PANTHER" id="PTHR31001">
    <property type="entry name" value="UNCHARACTERIZED TRANSCRIPTIONAL REGULATORY PROTEIN"/>
    <property type="match status" value="1"/>
</dbReference>
<name>A0A316UHX3_9BASI</name>
<dbReference type="STRING" id="1569628.A0A316UHX3"/>
<feature type="region of interest" description="Disordered" evidence="3">
    <location>
        <begin position="231"/>
        <end position="264"/>
    </location>
</feature>
<feature type="domain" description="Zn(2)-C6 fungal-type" evidence="4">
    <location>
        <begin position="50"/>
        <end position="81"/>
    </location>
</feature>
<feature type="region of interest" description="Disordered" evidence="3">
    <location>
        <begin position="610"/>
        <end position="631"/>
    </location>
</feature>
<gene>
    <name evidence="5" type="ORF">BDZ90DRAFT_235045</name>
</gene>
<keyword evidence="2" id="KW-0539">Nucleus</keyword>
<evidence type="ECO:0000259" key="4">
    <source>
        <dbReference type="PROSITE" id="PS50048"/>
    </source>
</evidence>
<dbReference type="SUPFAM" id="SSF57701">
    <property type="entry name" value="Zn2/Cys6 DNA-binding domain"/>
    <property type="match status" value="1"/>
</dbReference>
<feature type="region of interest" description="Disordered" evidence="3">
    <location>
        <begin position="1156"/>
        <end position="1262"/>
    </location>
</feature>
<organism evidence="5 6">
    <name type="scientific">Jaminaea rosea</name>
    <dbReference type="NCBI Taxonomy" id="1569628"/>
    <lineage>
        <taxon>Eukaryota</taxon>
        <taxon>Fungi</taxon>
        <taxon>Dikarya</taxon>
        <taxon>Basidiomycota</taxon>
        <taxon>Ustilaginomycotina</taxon>
        <taxon>Exobasidiomycetes</taxon>
        <taxon>Microstromatales</taxon>
        <taxon>Microstromatales incertae sedis</taxon>
        <taxon>Jaminaea</taxon>
    </lineage>
</organism>
<proteinExistence type="predicted"/>
<dbReference type="Proteomes" id="UP000245884">
    <property type="component" value="Unassembled WGS sequence"/>
</dbReference>
<feature type="compositionally biased region" description="Low complexity" evidence="3">
    <location>
        <begin position="1173"/>
        <end position="1188"/>
    </location>
</feature>
<dbReference type="InterPro" id="IPR001138">
    <property type="entry name" value="Zn2Cys6_DnaBD"/>
</dbReference>
<feature type="compositionally biased region" description="Low complexity" evidence="3">
    <location>
        <begin position="150"/>
        <end position="189"/>
    </location>
</feature>
<sequence>MSSSAAAHHSHSPTPSSSHSHSHSHSPPSTTTTTTARREPPRKRNRAALSCVACRERKIKCDRMVPCNQCTKRGDAELCFLDPSKRGPPPGQSKSMKVQEQIARQDEMMAKRGRGAGEAGTAAQHPHSADEWTAVNQRLAQLEAAFAARGESGASPSSSSSSWRPWASATAAEAAAAPRPNPDPSASASGSPVPIARTAAAALIKSGPDSDTEDAAMVLEGLAMSGGQGAAQVKRGKCGGSGATAIDAADPDGDGETDPVKSEPRHSFAAYAAQNQHRDIMLPVSQGGTSGLSAADVVKEMKRTCMNKEGKNGDDEEKTYADLLALEAQGVDVSPADKVCTLLSSSTSLFRPIYGPESFLGFGMGWAFPAAEAAGDLHVKGGECPGSAQREAVLRAIIRSLPRKQLAEQLVSVYADRVNFLAGNVVHMPSFRREVESFYALESVERQARVVNNVDVGWLAVYLLVLTLALRFYPCEPPAHWASIAHYFDGRCVHLWASAARTCLGLARYQSSQSLAVLQSILLANLSDSHAGRKVNQTMLRIAISNAHSMSLHRLGDRSQQPKAGESQGVALRREMAKRIWYQLVFKDWSCSLCSNVYVIQERQFNTPLPGNYNDEDLERSPLPAPRPREEHTDMSYSLEAFEVVKASKLHADVLNDKWLESGESRGRAKLSCSEASRVDAAYRAVLEGLPSFYAVGSEHGTKTNVEIERWLLQQMIFHHILKLHRPALSSQPKARVSCVALARSILDTQKKLRGTCTVIDRLLCNLAQSYTAAIVLLLDLLQHGREHNPAMRLIIRSEVAEALRALHHVNESNNSTEGGIRVIEALLAEEEKRYQAAQAEDDAHFAGAGGKRKRGDVAAPPKKKELLSLALQIAKAAKCEAAGSFRSGSGSGACTSQQEQVERDQRAAQEQMARQNAMLLDATPTSSSADAPSFFPPQQEMAKDALSRSLMLQLFNPPANLALGGAGGSNPQYYNNLFGGAFGGAGGSESGLLHSSMVGPNGVEAELSPTEGDWAGFDLGAWLNQFGGTEGGQGASPSGSVSSNGRVVNGAGGNGGSSAAGSVWSSDESSSGTSSSALATSHTSSDAGSPMLHRKASELSGNGAGLSPPVRHDSASSSSSSGAAPTHHHNSDATQQGLDAFYSWVLSQGLNMRGAGAEQPRLGNGTPLLDQSAPPASSMPSTSGGPSLAPVPPQALAPSSLTSSGPLAQWQPPFGGPPSQGWNVTSPDTSLPPTSGLTPTSSAALPNVGTPSAGANAGSAQGAGAGFGSMFGAAAGADPSWLANDPSSVAAWLSMPGLLDWGGGAGAGLGEGRS</sequence>
<keyword evidence="6" id="KW-1185">Reference proteome</keyword>
<dbReference type="CDD" id="cd12148">
    <property type="entry name" value="fungal_TF_MHR"/>
    <property type="match status" value="1"/>
</dbReference>
<dbReference type="PROSITE" id="PS00463">
    <property type="entry name" value="ZN2_CY6_FUNGAL_1"/>
    <property type="match status" value="1"/>
</dbReference>
<dbReference type="Gene3D" id="4.10.240.10">
    <property type="entry name" value="Zn(2)-C6 fungal-type DNA-binding domain"/>
    <property type="match status" value="1"/>
</dbReference>
<feature type="compositionally biased region" description="Polar residues" evidence="3">
    <location>
        <begin position="1198"/>
        <end position="1207"/>
    </location>
</feature>
<dbReference type="InterPro" id="IPR036864">
    <property type="entry name" value="Zn2-C6_fun-type_DNA-bd_sf"/>
</dbReference>
<dbReference type="CDD" id="cd00067">
    <property type="entry name" value="GAL4"/>
    <property type="match status" value="1"/>
</dbReference>
<evidence type="ECO:0000256" key="2">
    <source>
        <dbReference type="ARBA" id="ARBA00023242"/>
    </source>
</evidence>
<feature type="compositionally biased region" description="Low complexity" evidence="3">
    <location>
        <begin position="1"/>
        <end position="35"/>
    </location>
</feature>
<dbReference type="PROSITE" id="PS50048">
    <property type="entry name" value="ZN2_CY6_FUNGAL_2"/>
    <property type="match status" value="1"/>
</dbReference>
<accession>A0A316UHX3</accession>
<feature type="compositionally biased region" description="Low complexity" evidence="3">
    <location>
        <begin position="1226"/>
        <end position="1243"/>
    </location>
</feature>
<dbReference type="SMART" id="SM00066">
    <property type="entry name" value="GAL4"/>
    <property type="match status" value="1"/>
</dbReference>
<feature type="region of interest" description="Disordered" evidence="3">
    <location>
        <begin position="81"/>
        <end position="130"/>
    </location>
</feature>
<dbReference type="RefSeq" id="XP_025359116.1">
    <property type="nucleotide sequence ID" value="XM_025507244.1"/>
</dbReference>
<feature type="region of interest" description="Disordered" evidence="3">
    <location>
        <begin position="1"/>
        <end position="48"/>
    </location>
</feature>
<feature type="compositionally biased region" description="Low complexity" evidence="3">
    <location>
        <begin position="1060"/>
        <end position="1086"/>
    </location>
</feature>
<dbReference type="PANTHER" id="PTHR31001:SF89">
    <property type="entry name" value="ZN(2)-C6 FUNGAL-TYPE DOMAIN-CONTAINING PROTEIN"/>
    <property type="match status" value="1"/>
</dbReference>
<dbReference type="GO" id="GO:0008270">
    <property type="term" value="F:zinc ion binding"/>
    <property type="evidence" value="ECO:0007669"/>
    <property type="project" value="InterPro"/>
</dbReference>
<reference evidence="5 6" key="1">
    <citation type="journal article" date="2018" name="Mol. Biol. Evol.">
        <title>Broad Genomic Sampling Reveals a Smut Pathogenic Ancestry of the Fungal Clade Ustilaginomycotina.</title>
        <authorList>
            <person name="Kijpornyongpan T."/>
            <person name="Mondo S.J."/>
            <person name="Barry K."/>
            <person name="Sandor L."/>
            <person name="Lee J."/>
            <person name="Lipzen A."/>
            <person name="Pangilinan J."/>
            <person name="LaButti K."/>
            <person name="Hainaut M."/>
            <person name="Henrissat B."/>
            <person name="Grigoriev I.V."/>
            <person name="Spatafora J.W."/>
            <person name="Aime M.C."/>
        </authorList>
    </citation>
    <scope>NUCLEOTIDE SEQUENCE [LARGE SCALE GENOMIC DNA]</scope>
    <source>
        <strain evidence="5 6">MCA 5214</strain>
    </source>
</reference>
<dbReference type="GO" id="GO:0005634">
    <property type="term" value="C:nucleus"/>
    <property type="evidence" value="ECO:0007669"/>
    <property type="project" value="UniProtKB-SubCell"/>
</dbReference>
<feature type="compositionally biased region" description="Low complexity" evidence="3">
    <location>
        <begin position="1116"/>
        <end position="1125"/>
    </location>
</feature>
<dbReference type="Pfam" id="PF00172">
    <property type="entry name" value="Zn_clus"/>
    <property type="match status" value="1"/>
</dbReference>
<evidence type="ECO:0000313" key="5">
    <source>
        <dbReference type="EMBL" id="PWN24504.1"/>
    </source>
</evidence>
<comment type="subcellular location">
    <subcellularLocation>
        <location evidence="1">Nucleus</location>
    </subcellularLocation>
</comment>
<feature type="region of interest" description="Disordered" evidence="3">
    <location>
        <begin position="150"/>
        <end position="192"/>
    </location>
</feature>
<evidence type="ECO:0000313" key="6">
    <source>
        <dbReference type="Proteomes" id="UP000245884"/>
    </source>
</evidence>
<dbReference type="GO" id="GO:0000981">
    <property type="term" value="F:DNA-binding transcription factor activity, RNA polymerase II-specific"/>
    <property type="evidence" value="ECO:0007669"/>
    <property type="project" value="InterPro"/>
</dbReference>
<feature type="region of interest" description="Disordered" evidence="3">
    <location>
        <begin position="886"/>
        <end position="912"/>
    </location>
</feature>
<protein>
    <recommendedName>
        <fullName evidence="4">Zn(2)-C6 fungal-type domain-containing protein</fullName>
    </recommendedName>
</protein>
<evidence type="ECO:0000256" key="3">
    <source>
        <dbReference type="SAM" id="MobiDB-lite"/>
    </source>
</evidence>
<feature type="compositionally biased region" description="Low complexity" evidence="3">
    <location>
        <begin position="1036"/>
        <end position="1050"/>
    </location>
</feature>
<feature type="region of interest" description="Disordered" evidence="3">
    <location>
        <begin position="1029"/>
        <end position="1134"/>
    </location>
</feature>
<dbReference type="InterPro" id="IPR050613">
    <property type="entry name" value="Sec_Metabolite_Reg"/>
</dbReference>
<dbReference type="EMBL" id="KZ819681">
    <property type="protein sequence ID" value="PWN24504.1"/>
    <property type="molecule type" value="Genomic_DNA"/>
</dbReference>
<dbReference type="OrthoDB" id="3364175at2759"/>